<evidence type="ECO:0000256" key="1">
    <source>
        <dbReference type="SAM" id="MobiDB-lite"/>
    </source>
</evidence>
<dbReference type="EMBL" id="KK207894">
    <property type="protein sequence ID" value="EZF49932.1"/>
    <property type="molecule type" value="Genomic_DNA"/>
</dbReference>
<feature type="compositionally biased region" description="Basic and acidic residues" evidence="1">
    <location>
        <begin position="1"/>
        <end position="21"/>
    </location>
</feature>
<dbReference type="HOGENOM" id="CLU_2575577_0_0_1"/>
<reference evidence="2" key="1">
    <citation type="submission" date="2014-02" db="EMBL/GenBank/DDBJ databases">
        <title>The Genome Sequence of Trichophyton rubrum (morphotype fischeri) CBS 288.86.</title>
        <authorList>
            <consortium name="The Broad Institute Genomics Platform"/>
            <person name="Cuomo C.A."/>
            <person name="White T.C."/>
            <person name="Graser Y."/>
            <person name="Martinez-Rossi N."/>
            <person name="Heitman J."/>
            <person name="Young S.K."/>
            <person name="Zeng Q."/>
            <person name="Gargeya S."/>
            <person name="Abouelleil A."/>
            <person name="Alvarado L."/>
            <person name="Chapman S.B."/>
            <person name="Gainer-Dewar J."/>
            <person name="Goldberg J."/>
            <person name="Griggs A."/>
            <person name="Gujja S."/>
            <person name="Hansen M."/>
            <person name="Howarth C."/>
            <person name="Imamovic A."/>
            <person name="Larimer J."/>
            <person name="Martinez D."/>
            <person name="Murphy C."/>
            <person name="Pearson M.D."/>
            <person name="Persinoti G."/>
            <person name="Poon T."/>
            <person name="Priest M."/>
            <person name="Roberts A.D."/>
            <person name="Saif S."/>
            <person name="Shea T.D."/>
            <person name="Sykes S.N."/>
            <person name="Wortman J."/>
            <person name="Nusbaum C."/>
            <person name="Birren B."/>
        </authorList>
    </citation>
    <scope>NUCLEOTIDE SEQUENCE [LARGE SCALE GENOMIC DNA]</scope>
    <source>
        <strain evidence="2">CBS 288.86</strain>
    </source>
</reference>
<dbReference type="AlphaFoldDB" id="A0A022VUK6"/>
<gene>
    <name evidence="2" type="ORF">H103_06645</name>
</gene>
<name>A0A022VUK6_TRIRU</name>
<sequence length="81" mass="9008">MKPPALEKHTVERAAVAREEYTSVETPPGQNKAADPVVTGEKAREAAEVEVFRLFAATRKGEERQKVVASREKCVEEEGQR</sequence>
<evidence type="ECO:0000313" key="2">
    <source>
        <dbReference type="EMBL" id="EZF49932.1"/>
    </source>
</evidence>
<organism evidence="2">
    <name type="scientific">Trichophyton rubrum CBS 288.86</name>
    <dbReference type="NCBI Taxonomy" id="1215330"/>
    <lineage>
        <taxon>Eukaryota</taxon>
        <taxon>Fungi</taxon>
        <taxon>Dikarya</taxon>
        <taxon>Ascomycota</taxon>
        <taxon>Pezizomycotina</taxon>
        <taxon>Eurotiomycetes</taxon>
        <taxon>Eurotiomycetidae</taxon>
        <taxon>Onygenales</taxon>
        <taxon>Arthrodermataceae</taxon>
        <taxon>Trichophyton</taxon>
    </lineage>
</organism>
<protein>
    <submittedName>
        <fullName evidence="2">Uncharacterized protein</fullName>
    </submittedName>
</protein>
<accession>A0A022VUK6</accession>
<dbReference type="Proteomes" id="UP000023758">
    <property type="component" value="Unassembled WGS sequence"/>
</dbReference>
<feature type="region of interest" description="Disordered" evidence="1">
    <location>
        <begin position="1"/>
        <end position="37"/>
    </location>
</feature>
<proteinExistence type="predicted"/>